<dbReference type="InterPro" id="IPR005824">
    <property type="entry name" value="KOW"/>
</dbReference>
<dbReference type="STRING" id="33922.SAMN02745179_00633"/>
<dbReference type="SMART" id="SM00739">
    <property type="entry name" value="KOW"/>
    <property type="match status" value="1"/>
</dbReference>
<dbReference type="Pfam" id="PF00467">
    <property type="entry name" value="KOW"/>
    <property type="match status" value="1"/>
</dbReference>
<evidence type="ECO:0000313" key="9">
    <source>
        <dbReference type="EMBL" id="PAK21667.1"/>
    </source>
</evidence>
<dbReference type="CDD" id="cd06089">
    <property type="entry name" value="KOW_RPL26"/>
    <property type="match status" value="1"/>
</dbReference>
<dbReference type="InterPro" id="IPR041988">
    <property type="entry name" value="Ribosomal_uL24_KOW"/>
</dbReference>
<keyword evidence="3 5" id="KW-0687">Ribonucleoprotein</keyword>
<dbReference type="SUPFAM" id="SSF50104">
    <property type="entry name" value="Translation proteins SH3-like domain"/>
    <property type="match status" value="1"/>
</dbReference>
<dbReference type="EMBL" id="NQNY01000002">
    <property type="protein sequence ID" value="PAK21667.1"/>
    <property type="molecule type" value="Genomic_DNA"/>
</dbReference>
<dbReference type="RefSeq" id="WP_084232396.1">
    <property type="nucleotide sequence ID" value="NZ_FWXE01000007.1"/>
</dbReference>
<comment type="similarity">
    <text evidence="1 5 6">Belongs to the universal ribosomal protein uL24 family.</text>
</comment>
<comment type="subunit">
    <text evidence="5">Part of the 50S ribosomal subunit.</text>
</comment>
<evidence type="ECO:0000256" key="2">
    <source>
        <dbReference type="ARBA" id="ARBA00022980"/>
    </source>
</evidence>
<comment type="function">
    <text evidence="5">One of the proteins that surrounds the polypeptide exit tunnel on the outside of the subunit.</text>
</comment>
<organism evidence="9 10">
    <name type="scientific">Mycoplasmopsis agassizii</name>
    <dbReference type="NCBI Taxonomy" id="33922"/>
    <lineage>
        <taxon>Bacteria</taxon>
        <taxon>Bacillati</taxon>
        <taxon>Mycoplasmatota</taxon>
        <taxon>Mycoplasmoidales</taxon>
        <taxon>Metamycoplasmataceae</taxon>
        <taxon>Mycoplasmopsis</taxon>
    </lineage>
</organism>
<dbReference type="PROSITE" id="PS01108">
    <property type="entry name" value="RIBOSOMAL_L24"/>
    <property type="match status" value="1"/>
</dbReference>
<evidence type="ECO:0000256" key="4">
    <source>
        <dbReference type="ARBA" id="ARBA00035206"/>
    </source>
</evidence>
<proteinExistence type="inferred from homology"/>
<dbReference type="EMBL" id="NQMN01000001">
    <property type="protein sequence ID" value="PAF55396.1"/>
    <property type="molecule type" value="Genomic_DNA"/>
</dbReference>
<dbReference type="Gene3D" id="2.30.30.30">
    <property type="match status" value="1"/>
</dbReference>
<feature type="domain" description="KOW" evidence="7">
    <location>
        <begin position="6"/>
        <end position="33"/>
    </location>
</feature>
<sequence length="113" mass="12428">MNVKTKLRKNDDVIVIAGAYKGQRGQILNLFPKTNKATVKGVNVVTKHKKPTQQDQKGGIDTFEAPIHLSNLALALNKGKNANNQTTKLRIDVRNDGKKVIRTRIAKKSGKAV</sequence>
<protein>
    <recommendedName>
        <fullName evidence="4 5">Large ribosomal subunit protein uL24</fullName>
    </recommendedName>
</protein>
<comment type="caution">
    <text evidence="9">The sequence shown here is derived from an EMBL/GenBank/DDBJ whole genome shotgun (WGS) entry which is preliminary data.</text>
</comment>
<comment type="function">
    <text evidence="5">One of two assembly initiator proteins, it binds directly to the 5'-end of the 23S rRNA, where it nucleates assembly of the 50S subunit.</text>
</comment>
<dbReference type="GO" id="GO:0003735">
    <property type="term" value="F:structural constituent of ribosome"/>
    <property type="evidence" value="ECO:0007669"/>
    <property type="project" value="InterPro"/>
</dbReference>
<evidence type="ECO:0000313" key="11">
    <source>
        <dbReference type="Proteomes" id="UP000217033"/>
    </source>
</evidence>
<dbReference type="InterPro" id="IPR005825">
    <property type="entry name" value="Ribosomal_uL24_CS"/>
</dbReference>
<dbReference type="GO" id="GO:0005840">
    <property type="term" value="C:ribosome"/>
    <property type="evidence" value="ECO:0007669"/>
    <property type="project" value="UniProtKB-KW"/>
</dbReference>
<gene>
    <name evidence="5" type="primary">rplX</name>
    <name evidence="8" type="ORF">CJF60_01755</name>
    <name evidence="9" type="ORF">CJJ23_00840</name>
</gene>
<dbReference type="Proteomes" id="UP000216943">
    <property type="component" value="Unassembled WGS sequence"/>
</dbReference>
<dbReference type="AlphaFoldDB" id="A0A1W1X2Z4"/>
<dbReference type="Proteomes" id="UP000217033">
    <property type="component" value="Unassembled WGS sequence"/>
</dbReference>
<keyword evidence="5" id="KW-0694">RNA-binding</keyword>
<dbReference type="PANTHER" id="PTHR12903">
    <property type="entry name" value="MITOCHONDRIAL RIBOSOMAL PROTEIN L24"/>
    <property type="match status" value="1"/>
</dbReference>
<dbReference type="Pfam" id="PF17136">
    <property type="entry name" value="ribosomal_L24"/>
    <property type="match status" value="1"/>
</dbReference>
<reference evidence="9" key="1">
    <citation type="submission" date="2017-08" db="EMBL/GenBank/DDBJ databases">
        <authorList>
            <person name="de Groot N.N."/>
        </authorList>
    </citation>
    <scope>NUCLEOTIDE SEQUENCE [LARGE SCALE GENOMIC DNA]</scope>
    <source>
        <strain evidence="9">723</strain>
    </source>
</reference>
<evidence type="ECO:0000256" key="5">
    <source>
        <dbReference type="HAMAP-Rule" id="MF_01326"/>
    </source>
</evidence>
<dbReference type="InterPro" id="IPR057264">
    <property type="entry name" value="Ribosomal_uL24_C"/>
</dbReference>
<name>A0A1W1X2Z4_9BACT</name>
<dbReference type="HAMAP" id="MF_01326_B">
    <property type="entry name" value="Ribosomal_uL24_B"/>
    <property type="match status" value="1"/>
</dbReference>
<dbReference type="OrthoDB" id="9807419at2"/>
<dbReference type="NCBIfam" id="TIGR01079">
    <property type="entry name" value="rplX_bact"/>
    <property type="match status" value="1"/>
</dbReference>
<dbReference type="GO" id="GO:0006412">
    <property type="term" value="P:translation"/>
    <property type="evidence" value="ECO:0007669"/>
    <property type="project" value="UniProtKB-UniRule"/>
</dbReference>
<accession>A0A1W1X2Z4</accession>
<evidence type="ECO:0000256" key="3">
    <source>
        <dbReference type="ARBA" id="ARBA00023274"/>
    </source>
</evidence>
<keyword evidence="2 5" id="KW-0689">Ribosomal protein</keyword>
<dbReference type="InterPro" id="IPR003256">
    <property type="entry name" value="Ribosomal_uL24"/>
</dbReference>
<dbReference type="InterPro" id="IPR014722">
    <property type="entry name" value="Rib_uL2_dom2"/>
</dbReference>
<evidence type="ECO:0000313" key="8">
    <source>
        <dbReference type="EMBL" id="PAF55396.1"/>
    </source>
</evidence>
<keyword evidence="11" id="KW-1185">Reference proteome</keyword>
<evidence type="ECO:0000256" key="6">
    <source>
        <dbReference type="RuleBase" id="RU003477"/>
    </source>
</evidence>
<dbReference type="GO" id="GO:1990904">
    <property type="term" value="C:ribonucleoprotein complex"/>
    <property type="evidence" value="ECO:0007669"/>
    <property type="project" value="UniProtKB-KW"/>
</dbReference>
<evidence type="ECO:0000256" key="1">
    <source>
        <dbReference type="ARBA" id="ARBA00010618"/>
    </source>
</evidence>
<dbReference type="InterPro" id="IPR008991">
    <property type="entry name" value="Translation_prot_SH3-like_sf"/>
</dbReference>
<keyword evidence="5" id="KW-0699">rRNA-binding</keyword>
<evidence type="ECO:0000259" key="7">
    <source>
        <dbReference type="SMART" id="SM00739"/>
    </source>
</evidence>
<evidence type="ECO:0000313" key="10">
    <source>
        <dbReference type="Proteomes" id="UP000216943"/>
    </source>
</evidence>
<reference evidence="10 11" key="2">
    <citation type="submission" date="2017-08" db="EMBL/GenBank/DDBJ databases">
        <authorList>
            <person name="Alvarez-Ponce D."/>
            <person name="Weitzman C.L."/>
            <person name="Tillett R.L."/>
            <person name="Sandmeier F.C."/>
            <person name="Tracy C.R."/>
        </authorList>
    </citation>
    <scope>NUCLEOTIDE SEQUENCE [LARGE SCALE GENOMIC DNA]</scope>
    <source>
        <strain evidence="10">723</strain>
        <strain evidence="8 11">PS6</strain>
    </source>
</reference>
<dbReference type="GO" id="GO:0019843">
    <property type="term" value="F:rRNA binding"/>
    <property type="evidence" value="ECO:0007669"/>
    <property type="project" value="UniProtKB-UniRule"/>
</dbReference>